<dbReference type="InterPro" id="IPR011993">
    <property type="entry name" value="PH-like_dom_sf"/>
</dbReference>
<evidence type="ECO:0000313" key="15">
    <source>
        <dbReference type="Proteomes" id="UP000252519"/>
    </source>
</evidence>
<evidence type="ECO:0000256" key="8">
    <source>
        <dbReference type="ARBA" id="ARBA00022927"/>
    </source>
</evidence>
<dbReference type="STRING" id="29170.A0A368G2I5"/>
<evidence type="ECO:0000256" key="12">
    <source>
        <dbReference type="SAM" id="MobiDB-lite"/>
    </source>
</evidence>
<dbReference type="Gene3D" id="1.10.10.10">
    <property type="entry name" value="Winged helix-like DNA-binding domain superfamily/Winged helix DNA-binding domain"/>
    <property type="match status" value="2"/>
</dbReference>
<comment type="function">
    <text evidence="11">Component of the ESCRT-II complex (endosomal sorting complex required for transport II), which is required for multivesicular body (MVB) formation and sorting of endosomal cargo proteins into MVBs.</text>
</comment>
<dbReference type="FunFam" id="2.30.29.30:FF:000600">
    <property type="entry name" value="CRE-TAG-318 protein"/>
    <property type="match status" value="1"/>
</dbReference>
<comment type="similarity">
    <text evidence="2">Belongs to the FIP1 family.</text>
</comment>
<dbReference type="PANTHER" id="PTHR13128">
    <property type="entry name" value="VACUOLAR PROTEIN-SORTING-ASSOCIATED PROTEIN 36"/>
    <property type="match status" value="1"/>
</dbReference>
<dbReference type="InterPro" id="IPR036388">
    <property type="entry name" value="WH-like_DNA-bd_sf"/>
</dbReference>
<evidence type="ECO:0000256" key="1">
    <source>
        <dbReference type="ARBA" id="ARBA00004123"/>
    </source>
</evidence>
<dbReference type="InterPro" id="IPR037855">
    <property type="entry name" value="Vps36"/>
</dbReference>
<comment type="caution">
    <text evidence="14">The sequence shown here is derived from an EMBL/GenBank/DDBJ whole genome shotgun (WGS) entry which is preliminary data.</text>
</comment>
<dbReference type="EMBL" id="JOJR01000485">
    <property type="protein sequence ID" value="RCN37250.1"/>
    <property type="molecule type" value="Genomic_DNA"/>
</dbReference>
<proteinExistence type="inferred from homology"/>
<keyword evidence="15" id="KW-1185">Reference proteome</keyword>
<evidence type="ECO:0000256" key="7">
    <source>
        <dbReference type="ARBA" id="ARBA00022664"/>
    </source>
</evidence>
<dbReference type="GO" id="GO:0005634">
    <property type="term" value="C:nucleus"/>
    <property type="evidence" value="ECO:0007669"/>
    <property type="project" value="UniProtKB-SubCell"/>
</dbReference>
<comment type="subunit">
    <text evidence="11">Component of the endosomal sorting complex required for transport II (ESCRT-II).</text>
</comment>
<dbReference type="AlphaFoldDB" id="A0A368G2I5"/>
<dbReference type="GO" id="GO:0043328">
    <property type="term" value="P:protein transport to vacuole involved in ubiquitin-dependent protein catabolic process via the multivesicular body sorting pathway"/>
    <property type="evidence" value="ECO:0007669"/>
    <property type="project" value="UniProtKB-UniRule"/>
</dbReference>
<dbReference type="Pfam" id="PF04157">
    <property type="entry name" value="EAP30"/>
    <property type="match status" value="1"/>
</dbReference>
<evidence type="ECO:0000256" key="6">
    <source>
        <dbReference type="ARBA" id="ARBA00022490"/>
    </source>
</evidence>
<accession>A0A368G2I5</accession>
<dbReference type="SUPFAM" id="SSF50729">
    <property type="entry name" value="PH domain-like"/>
    <property type="match status" value="1"/>
</dbReference>
<comment type="subcellular location">
    <subcellularLocation>
        <location evidence="11">Cytoplasm</location>
    </subcellularLocation>
    <subcellularLocation>
        <location evidence="11">Endosome</location>
    </subcellularLocation>
    <subcellularLocation>
        <location evidence="1">Nucleus</location>
    </subcellularLocation>
</comment>
<dbReference type="GO" id="GO:0031902">
    <property type="term" value="C:late endosome membrane"/>
    <property type="evidence" value="ECO:0007669"/>
    <property type="project" value="UniProtKB-UniRule"/>
</dbReference>
<feature type="region of interest" description="Disordered" evidence="12">
    <location>
        <begin position="129"/>
        <end position="150"/>
    </location>
</feature>
<dbReference type="Gene3D" id="6.10.140.260">
    <property type="match status" value="1"/>
</dbReference>
<keyword evidence="11" id="KW-0967">Endosome</keyword>
<evidence type="ECO:0000313" key="14">
    <source>
        <dbReference type="EMBL" id="RCN37250.1"/>
    </source>
</evidence>
<dbReference type="Pfam" id="PF05182">
    <property type="entry name" value="Fip1"/>
    <property type="match status" value="1"/>
</dbReference>
<evidence type="ECO:0000256" key="10">
    <source>
        <dbReference type="ARBA" id="ARBA00030114"/>
    </source>
</evidence>
<feature type="domain" description="GLUE N-terminal" evidence="13">
    <location>
        <begin position="1"/>
        <end position="138"/>
    </location>
</feature>
<dbReference type="InterPro" id="IPR036390">
    <property type="entry name" value="WH_DNA-bd_sf"/>
</dbReference>
<evidence type="ECO:0000256" key="9">
    <source>
        <dbReference type="ARBA" id="ARBA00023242"/>
    </source>
</evidence>
<keyword evidence="8 11" id="KW-0653">Protein transport</keyword>
<dbReference type="FunFam" id="1.10.10.10:FF:000416">
    <property type="entry name" value="Vacuolar protein-sorting-associated protein 36"/>
    <property type="match status" value="1"/>
</dbReference>
<keyword evidence="6 11" id="KW-0963">Cytoplasm</keyword>
<dbReference type="InterPro" id="IPR021648">
    <property type="entry name" value="GLUE_dom"/>
</dbReference>
<gene>
    <name evidence="14" type="ORF">ANCCAN_16863</name>
</gene>
<name>A0A368G2I5_ANCCA</name>
<dbReference type="GO" id="GO:0006397">
    <property type="term" value="P:mRNA processing"/>
    <property type="evidence" value="ECO:0007669"/>
    <property type="project" value="UniProtKB-KW"/>
</dbReference>
<comment type="similarity">
    <text evidence="3 11">Belongs to the VPS36 family.</text>
</comment>
<dbReference type="OrthoDB" id="271448at2759"/>
<protein>
    <recommendedName>
        <fullName evidence="4 11">Vacuolar protein-sorting-associated protein 36</fullName>
    </recommendedName>
    <alternativeName>
        <fullName evidence="10 11">ESCRT-II complex subunit VPS36</fullName>
    </alternativeName>
</protein>
<dbReference type="SUPFAM" id="SSF46785">
    <property type="entry name" value="Winged helix' DNA-binding domain"/>
    <property type="match status" value="2"/>
</dbReference>
<feature type="compositionally biased region" description="Low complexity" evidence="12">
    <location>
        <begin position="134"/>
        <end position="143"/>
    </location>
</feature>
<dbReference type="Pfam" id="PF11605">
    <property type="entry name" value="Vps36_ESCRT-II"/>
    <property type="match status" value="1"/>
</dbReference>
<dbReference type="GO" id="GO:0043130">
    <property type="term" value="F:ubiquitin binding"/>
    <property type="evidence" value="ECO:0007669"/>
    <property type="project" value="UniProtKB-UniRule"/>
</dbReference>
<dbReference type="PANTHER" id="PTHR13128:SF12">
    <property type="entry name" value="VACUOLAR PROTEIN-SORTING-ASSOCIATED PROTEIN 36"/>
    <property type="match status" value="1"/>
</dbReference>
<dbReference type="GO" id="GO:0032266">
    <property type="term" value="F:phosphatidylinositol-3-phosphate binding"/>
    <property type="evidence" value="ECO:0007669"/>
    <property type="project" value="UniProtKB-UniRule"/>
</dbReference>
<evidence type="ECO:0000256" key="3">
    <source>
        <dbReference type="ARBA" id="ARBA00009697"/>
    </source>
</evidence>
<feature type="compositionally biased region" description="Basic and acidic residues" evidence="12">
    <location>
        <begin position="740"/>
        <end position="792"/>
    </location>
</feature>
<keyword evidence="7" id="KW-0507">mRNA processing</keyword>
<keyword evidence="9" id="KW-0539">Nucleus</keyword>
<dbReference type="GO" id="GO:0000814">
    <property type="term" value="C:ESCRT II complex"/>
    <property type="evidence" value="ECO:0007669"/>
    <property type="project" value="UniProtKB-UniRule"/>
</dbReference>
<evidence type="ECO:0000256" key="2">
    <source>
        <dbReference type="ARBA" id="ARBA00007459"/>
    </source>
</evidence>
<organism evidence="14 15">
    <name type="scientific">Ancylostoma caninum</name>
    <name type="common">Dog hookworm</name>
    <dbReference type="NCBI Taxonomy" id="29170"/>
    <lineage>
        <taxon>Eukaryota</taxon>
        <taxon>Metazoa</taxon>
        <taxon>Ecdysozoa</taxon>
        <taxon>Nematoda</taxon>
        <taxon>Chromadorea</taxon>
        <taxon>Rhabditida</taxon>
        <taxon>Rhabditina</taxon>
        <taxon>Rhabditomorpha</taxon>
        <taxon>Strongyloidea</taxon>
        <taxon>Ancylostomatidae</taxon>
        <taxon>Ancylostomatinae</taxon>
        <taxon>Ancylostoma</taxon>
    </lineage>
</organism>
<feature type="compositionally biased region" description="Basic and acidic residues" evidence="12">
    <location>
        <begin position="804"/>
        <end position="901"/>
    </location>
</feature>
<evidence type="ECO:0000256" key="5">
    <source>
        <dbReference type="ARBA" id="ARBA00022448"/>
    </source>
</evidence>
<feature type="compositionally biased region" description="Basic and acidic residues" evidence="12">
    <location>
        <begin position="707"/>
        <end position="718"/>
    </location>
</feature>
<keyword evidence="5 11" id="KW-0813">Transport</keyword>
<dbReference type="PROSITE" id="PS51495">
    <property type="entry name" value="GLUE"/>
    <property type="match status" value="1"/>
</dbReference>
<evidence type="ECO:0000256" key="11">
    <source>
        <dbReference type="RuleBase" id="RU367095"/>
    </source>
</evidence>
<dbReference type="Proteomes" id="UP000252519">
    <property type="component" value="Unassembled WGS sequence"/>
</dbReference>
<dbReference type="Gene3D" id="2.30.29.30">
    <property type="entry name" value="Pleckstrin-homology domain (PH domain)/Phosphotyrosine-binding domain (PTB)"/>
    <property type="match status" value="1"/>
</dbReference>
<feature type="region of interest" description="Disordered" evidence="12">
    <location>
        <begin position="677"/>
        <end position="921"/>
    </location>
</feature>
<evidence type="ECO:0000259" key="13">
    <source>
        <dbReference type="PROSITE" id="PS51495"/>
    </source>
</evidence>
<evidence type="ECO:0000256" key="4">
    <source>
        <dbReference type="ARBA" id="ARBA00017953"/>
    </source>
</evidence>
<sequence>MDRLTWYQPGESLEDLLCQAGHVGIYEGDLKHTSFEQGTASLTLHRIIWADSTDPDRRLILHHSLVKSTEKHHKSMFSRGGKIIVRLEPAPPNNVGPQRTSQFNYIRLVFRNGGEEEFHKKYEEALKRKTWQRSSSGSSSGGSRTSQGIQMRPVGIAGLEKRLAENHQRTHETISQAFEDMSRLMETARDMVSLSKSIAEKLRSRRGEITEDETIAFKSYLLSLGVSDPVTKSAYGSGAVYFEKLGEELCTVLLEPLKPFQECGGMMALPEVYCRVNRARGLELLSPEDLLNACQALSRKPNSPMELHRFATGVIVLQLKTASVESMVEATAEFVKKNGSATASQLAANQGITVILAKERLLAAEEQAVLCRDDSTEGLKFYPNRFLIDVLMDGPPGVDVEPAPAPVPEPAPVEPKHDATQPVAGLCFNHKGSLDVNGDAGQTGKLDIDAVPTINDKPIYDIDLAQMEDRPWRKPGADITDYFNYGFTEDTWNAYCERQKKLRQEYNNQAAVNKALFSSINLSNPLGMPPTGGRQLVPLTEGTVKVLTDNGGIFKPHYHKLANDNSETPTATPAPIVDFSKPPPGIPPPGTTPAPSVVPTMHIMGDGPPGVDMIAPPGVDGPPGVDMEPQTIPTLGSGSGLDMSMPPPGFNPSMPPPGMRPPQMPMPMTNMPPPGFNTMMPPPGFGQNRFPPSGPGGMNRPPPLMGRDFDPMGRRDSTDFDDGDDDRRRHKRRSRSRSPSRRDSRRTRDSGRDRERDDRRDRDKDRDKERDKDRDREKERERERGTERTDRSSRRHRSRSGSADARKRREERDKEKKRERRDEDSERKKRRHDKDDDERRDRRSDERDRREKRSRRDDRGDREDREDRDRDKDRERGEGRDKDRERDEREKERQMEIKQEIVEPAGNEEPPPPGVDMPPTA</sequence>
<dbReference type="InterPro" id="IPR040608">
    <property type="entry name" value="Snf8/Vps36"/>
</dbReference>
<dbReference type="InterPro" id="IPR007854">
    <property type="entry name" value="Fip1_dom"/>
</dbReference>
<reference evidence="14 15" key="1">
    <citation type="submission" date="2014-10" db="EMBL/GenBank/DDBJ databases">
        <title>Draft genome of the hookworm Ancylostoma caninum.</title>
        <authorList>
            <person name="Mitreva M."/>
        </authorList>
    </citation>
    <scope>NUCLEOTIDE SEQUENCE [LARGE SCALE GENOMIC DNA]</scope>
    <source>
        <strain evidence="14 15">Baltimore</strain>
    </source>
</reference>
<feature type="compositionally biased region" description="Basic residues" evidence="12">
    <location>
        <begin position="728"/>
        <end position="739"/>
    </location>
</feature>
<feature type="compositionally biased region" description="Pro residues" evidence="12">
    <location>
        <begin position="909"/>
        <end position="921"/>
    </location>
</feature>